<dbReference type="Proteomes" id="UP000182811">
    <property type="component" value="Unassembled WGS sequence"/>
</dbReference>
<dbReference type="Pfam" id="PF04055">
    <property type="entry name" value="Radical_SAM"/>
    <property type="match status" value="1"/>
</dbReference>
<evidence type="ECO:0000259" key="5">
    <source>
        <dbReference type="Pfam" id="PF04055"/>
    </source>
</evidence>
<comment type="caution">
    <text evidence="6">The sequence shown here is derived from an EMBL/GenBank/DDBJ whole genome shotgun (WGS) entry which is preliminary data.</text>
</comment>
<accession>A0A1J5NWU7</accession>
<evidence type="ECO:0000313" key="7">
    <source>
        <dbReference type="Proteomes" id="UP000182811"/>
    </source>
</evidence>
<dbReference type="InterPro" id="IPR013785">
    <property type="entry name" value="Aldolase_TIM"/>
</dbReference>
<dbReference type="GO" id="GO:0046872">
    <property type="term" value="F:metal ion binding"/>
    <property type="evidence" value="ECO:0007669"/>
    <property type="project" value="UniProtKB-KW"/>
</dbReference>
<dbReference type="EMBL" id="MDDC01000007">
    <property type="protein sequence ID" value="OIQ59780.1"/>
    <property type="molecule type" value="Genomic_DNA"/>
</dbReference>
<dbReference type="InterPro" id="IPR007197">
    <property type="entry name" value="rSAM"/>
</dbReference>
<dbReference type="GO" id="GO:0003824">
    <property type="term" value="F:catalytic activity"/>
    <property type="evidence" value="ECO:0007669"/>
    <property type="project" value="InterPro"/>
</dbReference>
<protein>
    <submittedName>
        <fullName evidence="6">Cyclic pyranopterin monophosphate synthase</fullName>
    </submittedName>
</protein>
<dbReference type="InterPro" id="IPR050377">
    <property type="entry name" value="Radical_SAM_PqqE_MftC-like"/>
</dbReference>
<sequence>MYDMASVLFTGPCNADCVMCIGRGSDWPGNLDKRELPGLTSFLENAQGIECCSVSGINTDPLLYPYLDELAQILRKHYSRVTLHTNGLLLAERQEAVKHFTKVTVSLASFDDRINRDIMRVSNRKIIKGILNVSVPVKLSGILTETTVKLVDSYIENARRMGIKQVVFRQEVGKHFPVFEGIVPSRWVFGNPVYEIGGVEVTVWDFSKSTLRGLYLYPDGQIKGEFLAKRQKTG</sequence>
<keyword evidence="1" id="KW-0949">S-adenosyl-L-methionine</keyword>
<keyword evidence="4" id="KW-0411">Iron-sulfur</keyword>
<dbReference type="InterPro" id="IPR058240">
    <property type="entry name" value="rSAM_sf"/>
</dbReference>
<dbReference type="PANTHER" id="PTHR11228">
    <property type="entry name" value="RADICAL SAM DOMAIN PROTEIN"/>
    <property type="match status" value="1"/>
</dbReference>
<keyword evidence="3" id="KW-0408">Iron</keyword>
<name>A0A1J5NWU7_NEOTH</name>
<dbReference type="SFLD" id="SFLDS00029">
    <property type="entry name" value="Radical_SAM"/>
    <property type="match status" value="1"/>
</dbReference>
<reference evidence="6 7" key="1">
    <citation type="submission" date="2016-08" db="EMBL/GenBank/DDBJ databases">
        <title>Genome-based comparison of Moorella thermoacetic strains.</title>
        <authorList>
            <person name="Poehlein A."/>
            <person name="Bengelsdorf F.R."/>
            <person name="Esser C."/>
            <person name="Duerre P."/>
            <person name="Daniel R."/>
        </authorList>
    </citation>
    <scope>NUCLEOTIDE SEQUENCE [LARGE SCALE GENOMIC DNA]</scope>
    <source>
        <strain evidence="6 7">DSM 21394</strain>
    </source>
</reference>
<evidence type="ECO:0000256" key="4">
    <source>
        <dbReference type="ARBA" id="ARBA00023014"/>
    </source>
</evidence>
<organism evidence="6 7">
    <name type="scientific">Neomoorella thermoacetica</name>
    <name type="common">Clostridium thermoaceticum</name>
    <dbReference type="NCBI Taxonomy" id="1525"/>
    <lineage>
        <taxon>Bacteria</taxon>
        <taxon>Bacillati</taxon>
        <taxon>Bacillota</taxon>
        <taxon>Clostridia</taxon>
        <taxon>Neomoorellales</taxon>
        <taxon>Neomoorellaceae</taxon>
        <taxon>Neomoorella</taxon>
    </lineage>
</organism>
<dbReference type="CDD" id="cd01335">
    <property type="entry name" value="Radical_SAM"/>
    <property type="match status" value="1"/>
</dbReference>
<evidence type="ECO:0000256" key="2">
    <source>
        <dbReference type="ARBA" id="ARBA00022723"/>
    </source>
</evidence>
<evidence type="ECO:0000256" key="1">
    <source>
        <dbReference type="ARBA" id="ARBA00022691"/>
    </source>
</evidence>
<proteinExistence type="predicted"/>
<gene>
    <name evidence="6" type="primary">moaA_4</name>
    <name evidence="6" type="ORF">MOTE_10360</name>
</gene>
<feature type="domain" description="Radical SAM core" evidence="5">
    <location>
        <begin position="9"/>
        <end position="131"/>
    </location>
</feature>
<dbReference type="OrthoDB" id="6457556at2"/>
<keyword evidence="2" id="KW-0479">Metal-binding</keyword>
<evidence type="ECO:0000256" key="3">
    <source>
        <dbReference type="ARBA" id="ARBA00023004"/>
    </source>
</evidence>
<dbReference type="Gene3D" id="3.20.20.70">
    <property type="entry name" value="Aldolase class I"/>
    <property type="match status" value="1"/>
</dbReference>
<dbReference type="PANTHER" id="PTHR11228:SF7">
    <property type="entry name" value="PQQA PEPTIDE CYCLASE"/>
    <property type="match status" value="1"/>
</dbReference>
<dbReference type="GO" id="GO:0051536">
    <property type="term" value="F:iron-sulfur cluster binding"/>
    <property type="evidence" value="ECO:0007669"/>
    <property type="project" value="UniProtKB-KW"/>
</dbReference>
<dbReference type="SUPFAM" id="SSF102114">
    <property type="entry name" value="Radical SAM enzymes"/>
    <property type="match status" value="1"/>
</dbReference>
<evidence type="ECO:0000313" key="6">
    <source>
        <dbReference type="EMBL" id="OIQ59780.1"/>
    </source>
</evidence>
<dbReference type="AlphaFoldDB" id="A0A1J5NWU7"/>